<sequence length="428" mass="45704">MDKKIYDNFVMILKDELVPALGCTEPIAIAYAAAKAREVLGQMPESMEMCCSGNIIKNVMGVTVPNSNGLRGIDVAATLGVVGGDASRELEVLESVTPEDVERTKELVKNGFCRCTLQEGVENLYIVAKVFGSGHSAEVTIINRHTLITKIVRDGEIIYEHKISDSALEKGDKSLLNVRDILTFADTVALEDIEEVIGDQIEKNTAISQEGVIHPYGAQIGRTLLDVFGNDVRTRARAKAAAGSDARMGGCALPVVINSGSGNQGMTVSLPVIEYAKEYNATKDQLYRALVVANLISIHQKKYIGSLSAYCGAVSAACGAGAAITYLRGGTYEEVGLTIINTIGNVGGIVCDGAKSSCAAKIASAVDAAILAHYMAMKHVSFQPGEGIIQEDLEDTIKSMGYIGRVGMKRTDTEILNIMIDRVDVHQL</sequence>
<dbReference type="EMBL" id="DVKS01000208">
    <property type="protein sequence ID" value="HIT42917.1"/>
    <property type="molecule type" value="Genomic_DNA"/>
</dbReference>
<dbReference type="Proteomes" id="UP000886860">
    <property type="component" value="Unassembled WGS sequence"/>
</dbReference>
<comment type="caution">
    <text evidence="3">The sequence shown here is derived from an EMBL/GenBank/DDBJ whole genome shotgun (WGS) entry which is preliminary data.</text>
</comment>
<reference evidence="3" key="1">
    <citation type="submission" date="2020-10" db="EMBL/GenBank/DDBJ databases">
        <authorList>
            <person name="Gilroy R."/>
        </authorList>
    </citation>
    <scope>NUCLEOTIDE SEQUENCE</scope>
    <source>
        <strain evidence="3">CHK123-3438</strain>
    </source>
</reference>
<dbReference type="HAMAP" id="MF_01845">
    <property type="entry name" value="UPF0597"/>
    <property type="match status" value="1"/>
</dbReference>
<dbReference type="InterPro" id="IPR005130">
    <property type="entry name" value="Ser_deHydtase-like_asu"/>
</dbReference>
<dbReference type="InterPro" id="IPR021144">
    <property type="entry name" value="UPF0597"/>
</dbReference>
<dbReference type="Pfam" id="PF03313">
    <property type="entry name" value="SDH_alpha"/>
    <property type="match status" value="1"/>
</dbReference>
<name>A0A9D1GKN8_9FIRM</name>
<evidence type="ECO:0000256" key="1">
    <source>
        <dbReference type="HAMAP-Rule" id="MF_01845"/>
    </source>
</evidence>
<gene>
    <name evidence="3" type="ORF">IAB60_12625</name>
</gene>
<dbReference type="GO" id="GO:0019450">
    <property type="term" value="P:L-cysteine catabolic process to pyruvate"/>
    <property type="evidence" value="ECO:0007669"/>
    <property type="project" value="TreeGrafter"/>
</dbReference>
<organism evidence="3 4">
    <name type="scientific">Candidatus Caccovicinus merdipullorum</name>
    <dbReference type="NCBI Taxonomy" id="2840724"/>
    <lineage>
        <taxon>Bacteria</taxon>
        <taxon>Bacillati</taxon>
        <taxon>Bacillota</taxon>
        <taxon>Clostridia</taxon>
        <taxon>Eubacteriales</taxon>
        <taxon>Candidatus Caccovicinus</taxon>
    </lineage>
</organism>
<dbReference type="AlphaFoldDB" id="A0A9D1GKN8"/>
<dbReference type="PANTHER" id="PTHR30501">
    <property type="entry name" value="UPF0597 PROTEIN YHAM"/>
    <property type="match status" value="1"/>
</dbReference>
<dbReference type="PIRSF" id="PIRSF006054">
    <property type="entry name" value="UCP006054"/>
    <property type="match status" value="1"/>
</dbReference>
<evidence type="ECO:0000259" key="2">
    <source>
        <dbReference type="Pfam" id="PF03313"/>
    </source>
</evidence>
<feature type="domain" description="Serine dehydratase-like alpha subunit" evidence="2">
    <location>
        <begin position="88"/>
        <end position="417"/>
    </location>
</feature>
<dbReference type="PANTHER" id="PTHR30501:SF2">
    <property type="entry name" value="UPF0597 PROTEIN YHAM"/>
    <property type="match status" value="1"/>
</dbReference>
<protein>
    <recommendedName>
        <fullName evidence="1">UPF0597 protein IAB60_12625</fullName>
    </recommendedName>
</protein>
<evidence type="ECO:0000313" key="3">
    <source>
        <dbReference type="EMBL" id="HIT42917.1"/>
    </source>
</evidence>
<evidence type="ECO:0000313" key="4">
    <source>
        <dbReference type="Proteomes" id="UP000886860"/>
    </source>
</evidence>
<dbReference type="GO" id="GO:0080146">
    <property type="term" value="F:L-cysteine desulfhydrase activity"/>
    <property type="evidence" value="ECO:0007669"/>
    <property type="project" value="TreeGrafter"/>
</dbReference>
<reference evidence="3" key="2">
    <citation type="journal article" date="2021" name="PeerJ">
        <title>Extensive microbial diversity within the chicken gut microbiome revealed by metagenomics and culture.</title>
        <authorList>
            <person name="Gilroy R."/>
            <person name="Ravi A."/>
            <person name="Getino M."/>
            <person name="Pursley I."/>
            <person name="Horton D.L."/>
            <person name="Alikhan N.F."/>
            <person name="Baker D."/>
            <person name="Gharbi K."/>
            <person name="Hall N."/>
            <person name="Watson M."/>
            <person name="Adriaenssens E.M."/>
            <person name="Foster-Nyarko E."/>
            <person name="Jarju S."/>
            <person name="Secka A."/>
            <person name="Antonio M."/>
            <person name="Oren A."/>
            <person name="Chaudhuri R.R."/>
            <person name="La Ragione R."/>
            <person name="Hildebrand F."/>
            <person name="Pallen M.J."/>
        </authorList>
    </citation>
    <scope>NUCLEOTIDE SEQUENCE</scope>
    <source>
        <strain evidence="3">CHK123-3438</strain>
    </source>
</reference>
<comment type="similarity">
    <text evidence="1">Belongs to the UPF0597 family.</text>
</comment>
<accession>A0A9D1GKN8</accession>
<proteinExistence type="inferred from homology"/>